<evidence type="ECO:0000259" key="1">
    <source>
        <dbReference type="PROSITE" id="PS50106"/>
    </source>
</evidence>
<dbReference type="PROSITE" id="PS50106">
    <property type="entry name" value="PDZ"/>
    <property type="match status" value="1"/>
</dbReference>
<sequence>MHFRFIELFTFLNDMPHFYGPHITCFAFNILAAEDRDVVIVDMSMDKDIIKRGDSSDDSDVEDEDEEETCANISFTAVDYNVSSEMEMIIKEPEFSNLNVVRPEIAVDATILVDGSRKWKKRLEKDVEIILARVDKDLGDGSLGIALEGTVDVVNGTELWPHHYVQCIVPNGPAHLDGRLKCGDELLEANRVELYGKSYLEVVRILRELPPVIHLLCARRLPPCPKASLYEPSTCDLLESYGLPTIPDRIIKEYGHASIFGYHA</sequence>
<dbReference type="SMART" id="SM00228">
    <property type="entry name" value="PDZ"/>
    <property type="match status" value="1"/>
</dbReference>
<organism evidence="2 3">
    <name type="scientific">Romanomermis culicivorax</name>
    <name type="common">Nematode worm</name>
    <dbReference type="NCBI Taxonomy" id="13658"/>
    <lineage>
        <taxon>Eukaryota</taxon>
        <taxon>Metazoa</taxon>
        <taxon>Ecdysozoa</taxon>
        <taxon>Nematoda</taxon>
        <taxon>Enoplea</taxon>
        <taxon>Dorylaimia</taxon>
        <taxon>Mermithida</taxon>
        <taxon>Mermithoidea</taxon>
        <taxon>Mermithidae</taxon>
        <taxon>Romanomermis</taxon>
    </lineage>
</organism>
<accession>A0A915JYF3</accession>
<dbReference type="AlphaFoldDB" id="A0A915JYF3"/>
<dbReference type="PANTHER" id="PTHR19964:SF92">
    <property type="entry name" value="PATJ HOMOLOG"/>
    <property type="match status" value="1"/>
</dbReference>
<dbReference type="InterPro" id="IPR001478">
    <property type="entry name" value="PDZ"/>
</dbReference>
<dbReference type="Gene3D" id="2.30.42.10">
    <property type="match status" value="1"/>
</dbReference>
<evidence type="ECO:0000313" key="2">
    <source>
        <dbReference type="Proteomes" id="UP000887565"/>
    </source>
</evidence>
<dbReference type="SUPFAM" id="SSF50156">
    <property type="entry name" value="PDZ domain-like"/>
    <property type="match status" value="1"/>
</dbReference>
<dbReference type="InterPro" id="IPR036034">
    <property type="entry name" value="PDZ_sf"/>
</dbReference>
<dbReference type="InterPro" id="IPR051342">
    <property type="entry name" value="PDZ_scaffold"/>
</dbReference>
<dbReference type="PANTHER" id="PTHR19964">
    <property type="entry name" value="MULTIPLE PDZ DOMAIN PROTEIN"/>
    <property type="match status" value="1"/>
</dbReference>
<dbReference type="WBParaSite" id="nRc.2.0.1.t31119-RA">
    <property type="protein sequence ID" value="nRc.2.0.1.t31119-RA"/>
    <property type="gene ID" value="nRc.2.0.1.g31119"/>
</dbReference>
<evidence type="ECO:0000313" key="3">
    <source>
        <dbReference type="WBParaSite" id="nRc.2.0.1.t31119-RA"/>
    </source>
</evidence>
<name>A0A915JYF3_ROMCU</name>
<reference evidence="3" key="1">
    <citation type="submission" date="2022-11" db="UniProtKB">
        <authorList>
            <consortium name="WormBaseParasite"/>
        </authorList>
    </citation>
    <scope>IDENTIFICATION</scope>
</reference>
<keyword evidence="2" id="KW-1185">Reference proteome</keyword>
<dbReference type="Proteomes" id="UP000887565">
    <property type="component" value="Unplaced"/>
</dbReference>
<feature type="domain" description="PDZ" evidence="1">
    <location>
        <begin position="128"/>
        <end position="221"/>
    </location>
</feature>
<proteinExistence type="predicted"/>
<dbReference type="Pfam" id="PF00595">
    <property type="entry name" value="PDZ"/>
    <property type="match status" value="1"/>
</dbReference>
<protein>
    <submittedName>
        <fullName evidence="3">PDZ domain-containing protein</fullName>
    </submittedName>
</protein>